<reference evidence="2" key="1">
    <citation type="submission" date="2021-03" db="EMBL/GenBank/DDBJ databases">
        <title>Evolutionary innovations through gain and loss of genes in the ectomycorrhizal Boletales.</title>
        <authorList>
            <person name="Wu G."/>
            <person name="Miyauchi S."/>
            <person name="Morin E."/>
            <person name="Yang Z.-L."/>
            <person name="Xu J."/>
            <person name="Martin F.M."/>
        </authorList>
    </citation>
    <scope>NUCLEOTIDE SEQUENCE</scope>
    <source>
        <strain evidence="2">BR01</strain>
    </source>
</reference>
<dbReference type="Proteomes" id="UP000683000">
    <property type="component" value="Unassembled WGS sequence"/>
</dbReference>
<dbReference type="SUPFAM" id="SSF81383">
    <property type="entry name" value="F-box domain"/>
    <property type="match status" value="1"/>
</dbReference>
<protein>
    <recommendedName>
        <fullName evidence="1">F-box domain-containing protein</fullName>
    </recommendedName>
</protein>
<accession>A0A8I2YL60</accession>
<comment type="caution">
    <text evidence="2">The sequence shown here is derived from an EMBL/GenBank/DDBJ whole genome shotgun (WGS) entry which is preliminary data.</text>
</comment>
<dbReference type="PROSITE" id="PS50181">
    <property type="entry name" value="FBOX"/>
    <property type="match status" value="1"/>
</dbReference>
<evidence type="ECO:0000259" key="1">
    <source>
        <dbReference type="PROSITE" id="PS50181"/>
    </source>
</evidence>
<dbReference type="AlphaFoldDB" id="A0A8I2YL60"/>
<dbReference type="EMBL" id="JAGFBS010000017">
    <property type="protein sequence ID" value="KAG6374724.1"/>
    <property type="molecule type" value="Genomic_DNA"/>
</dbReference>
<evidence type="ECO:0000313" key="2">
    <source>
        <dbReference type="EMBL" id="KAG6374724.1"/>
    </source>
</evidence>
<sequence>MSNLETTASLAIDQLPLEVLHAIFNYIDIPDIFRIRRVSRYLNEATNYRNVWVNAYRTSELVCPPGPFPFQTVHDLEKWYCANGKLMLKQRNIRYTDEDLDVRSLVFGRFLFVAFEEEVRYYDLNLDDSNCNSNPNTIYRTTGGILSSFYCVSATDIEGHPFACVVLDEAMQGTRRISIYLLNVGERSEVTLDLLHQFEHRAFLTDTVNLGPRVIVIQGIIPGDGFDSGRRLVALDVHARTLLPSFTHATWGAAEAMPERELIKKITAPKSISTSTHLVLAWSFYTEAAGWCTCFEAFALPTTHTHHYPTAVSTHLDPSHQGIIPGISVRVKGTLLLHDAVLDSSTQDVLIAIRVRTFRPRTSLSQHGILRLGTIHGDREVGTIAFQLLGPFLNRQIPLLRPCFNGTSRVFYTRNKDAHWIVGALEYNLHASSNEVDGEHGAKVVTHPCVLQFPTQRTLLDYDPYYGRICLRYTTANYTAIEILDLSA</sequence>
<evidence type="ECO:0000313" key="3">
    <source>
        <dbReference type="Proteomes" id="UP000683000"/>
    </source>
</evidence>
<dbReference type="SMART" id="SM00256">
    <property type="entry name" value="FBOX"/>
    <property type="match status" value="1"/>
</dbReference>
<dbReference type="Pfam" id="PF12937">
    <property type="entry name" value="F-box-like"/>
    <property type="match status" value="1"/>
</dbReference>
<dbReference type="Gene3D" id="1.20.1280.50">
    <property type="match status" value="1"/>
</dbReference>
<proteinExistence type="predicted"/>
<organism evidence="2 3">
    <name type="scientific">Boletus reticuloceps</name>
    <dbReference type="NCBI Taxonomy" id="495285"/>
    <lineage>
        <taxon>Eukaryota</taxon>
        <taxon>Fungi</taxon>
        <taxon>Dikarya</taxon>
        <taxon>Basidiomycota</taxon>
        <taxon>Agaricomycotina</taxon>
        <taxon>Agaricomycetes</taxon>
        <taxon>Agaricomycetidae</taxon>
        <taxon>Boletales</taxon>
        <taxon>Boletineae</taxon>
        <taxon>Boletaceae</taxon>
        <taxon>Boletoideae</taxon>
        <taxon>Boletus</taxon>
    </lineage>
</organism>
<dbReference type="InterPro" id="IPR001810">
    <property type="entry name" value="F-box_dom"/>
</dbReference>
<name>A0A8I2YL60_9AGAM</name>
<dbReference type="InterPro" id="IPR036047">
    <property type="entry name" value="F-box-like_dom_sf"/>
</dbReference>
<keyword evidence="3" id="KW-1185">Reference proteome</keyword>
<feature type="domain" description="F-box" evidence="1">
    <location>
        <begin position="9"/>
        <end position="55"/>
    </location>
</feature>
<dbReference type="OrthoDB" id="2688364at2759"/>
<gene>
    <name evidence="2" type="ORF">JVT61DRAFT_4095</name>
</gene>